<accession>A0A0A3YY35</accession>
<dbReference type="Proteomes" id="UP000030351">
    <property type="component" value="Unassembled WGS sequence"/>
</dbReference>
<dbReference type="eggNOG" id="ENOG50341HR">
    <property type="taxonomic scope" value="Bacteria"/>
</dbReference>
<dbReference type="EMBL" id="JRUQ01000051">
    <property type="protein sequence ID" value="KGT90424.1"/>
    <property type="molecule type" value="Genomic_DNA"/>
</dbReference>
<gene>
    <name evidence="1" type="ORF">NG99_18035</name>
</gene>
<dbReference type="AlphaFoldDB" id="A0A0A3YY35"/>
<evidence type="ECO:0000313" key="2">
    <source>
        <dbReference type="Proteomes" id="UP000030351"/>
    </source>
</evidence>
<organism evidence="1 2">
    <name type="scientific">Erwinia typographi</name>
    <dbReference type="NCBI Taxonomy" id="371042"/>
    <lineage>
        <taxon>Bacteria</taxon>
        <taxon>Pseudomonadati</taxon>
        <taxon>Pseudomonadota</taxon>
        <taxon>Gammaproteobacteria</taxon>
        <taxon>Enterobacterales</taxon>
        <taxon>Erwiniaceae</taxon>
        <taxon>Erwinia</taxon>
    </lineage>
</organism>
<keyword evidence="2" id="KW-1185">Reference proteome</keyword>
<protein>
    <submittedName>
        <fullName evidence="1">Uncharacterized protein</fullName>
    </submittedName>
</protein>
<sequence>MAAAVLLLMACSSGNQGMVCQGKVQTLDGRDVSMVEGKIIDRYASFSVSLPDLKLESGPLHSSDRRQYVPSAVTKEGWLAMRLSDTRFMVVNAPLDKVITFDCPARSI</sequence>
<comment type="caution">
    <text evidence="1">The sequence shown here is derived from an EMBL/GenBank/DDBJ whole genome shotgun (WGS) entry which is preliminary data.</text>
</comment>
<reference evidence="1 2" key="1">
    <citation type="submission" date="2014-10" db="EMBL/GenBank/DDBJ databases">
        <title>Genome sequence of Erwinia typographi M043b.</title>
        <authorList>
            <person name="Chan K.-G."/>
            <person name="Tan W.-S."/>
        </authorList>
    </citation>
    <scope>NUCLEOTIDE SEQUENCE [LARGE SCALE GENOMIC DNA]</scope>
    <source>
        <strain evidence="1 2">M043b</strain>
    </source>
</reference>
<evidence type="ECO:0000313" key="1">
    <source>
        <dbReference type="EMBL" id="KGT90424.1"/>
    </source>
</evidence>
<proteinExistence type="predicted"/>
<name>A0A0A3YY35_9GAMM</name>